<keyword evidence="2" id="KW-0812">Transmembrane</keyword>
<feature type="transmembrane region" description="Helical" evidence="2">
    <location>
        <begin position="137"/>
        <end position="157"/>
    </location>
</feature>
<name>A0ABT8F9F3_9ACTN</name>
<feature type="transmembrane region" description="Helical" evidence="2">
    <location>
        <begin position="282"/>
        <end position="298"/>
    </location>
</feature>
<dbReference type="Proteomes" id="UP001168620">
    <property type="component" value="Unassembled WGS sequence"/>
</dbReference>
<gene>
    <name evidence="3" type="ORF">QWY28_00020</name>
</gene>
<feature type="region of interest" description="Disordered" evidence="1">
    <location>
        <begin position="326"/>
        <end position="357"/>
    </location>
</feature>
<keyword evidence="2" id="KW-1133">Transmembrane helix</keyword>
<sequence length="357" mass="39162">MTFATGTAAFTTVAPDEDLGLASDAFVGLVSALAVGLFLYFWDIPARSAAFNENQPTDYLERQFPDVKPSELLTAYLLLLNTKMPSNTRNRSLYMGSMYRIGLEMILALGIATYLVFGSSLLAYGPSVHHGSHWPRLISAATLILSFGLSLVISHGYERRSAEKSRESATRMGRTVRQDLMRLSTLIYLAGLVLMVTPNLTVLIEAWGADVCRALVTVGMAVCFFYWVYRYVRGYSVDPETPRKRKRFHSATSGLLFVVPIVVSLVIYGAEDQSVLGRTNLMVAWTGAAWVVLMSVVIRGHERKLHGVYVGQTRWLKENPQAMSSVLEPRQAASPRGAATPDGVETSTSPVELGPSG</sequence>
<feature type="transmembrane region" description="Helical" evidence="2">
    <location>
        <begin position="25"/>
        <end position="42"/>
    </location>
</feature>
<evidence type="ECO:0000313" key="3">
    <source>
        <dbReference type="EMBL" id="MDN4171319.1"/>
    </source>
</evidence>
<evidence type="ECO:0000256" key="1">
    <source>
        <dbReference type="SAM" id="MobiDB-lite"/>
    </source>
</evidence>
<accession>A0ABT8F9F3</accession>
<evidence type="ECO:0008006" key="5">
    <source>
        <dbReference type="Google" id="ProtNLM"/>
    </source>
</evidence>
<proteinExistence type="predicted"/>
<keyword evidence="2" id="KW-0472">Membrane</keyword>
<feature type="transmembrane region" description="Helical" evidence="2">
    <location>
        <begin position="180"/>
        <end position="200"/>
    </location>
</feature>
<feature type="transmembrane region" description="Helical" evidence="2">
    <location>
        <begin position="250"/>
        <end position="270"/>
    </location>
</feature>
<protein>
    <recommendedName>
        <fullName evidence="5">APC family permease</fullName>
    </recommendedName>
</protein>
<keyword evidence="4" id="KW-1185">Reference proteome</keyword>
<feature type="transmembrane region" description="Helical" evidence="2">
    <location>
        <begin position="101"/>
        <end position="125"/>
    </location>
</feature>
<reference evidence="3" key="1">
    <citation type="submission" date="2023-06" db="EMBL/GenBank/DDBJ databases">
        <title>Draft genome sequence of Nocardioides sp. SOB77.</title>
        <authorList>
            <person name="Zhang G."/>
        </authorList>
    </citation>
    <scope>NUCLEOTIDE SEQUENCE</scope>
    <source>
        <strain evidence="3">SOB77</strain>
    </source>
</reference>
<feature type="transmembrane region" description="Helical" evidence="2">
    <location>
        <begin position="206"/>
        <end position="229"/>
    </location>
</feature>
<organism evidence="3 4">
    <name type="scientific">Nocardioides oceani</name>
    <dbReference type="NCBI Taxonomy" id="3058369"/>
    <lineage>
        <taxon>Bacteria</taxon>
        <taxon>Bacillati</taxon>
        <taxon>Actinomycetota</taxon>
        <taxon>Actinomycetes</taxon>
        <taxon>Propionibacteriales</taxon>
        <taxon>Nocardioidaceae</taxon>
        <taxon>Nocardioides</taxon>
    </lineage>
</organism>
<comment type="caution">
    <text evidence="3">The sequence shown here is derived from an EMBL/GenBank/DDBJ whole genome shotgun (WGS) entry which is preliminary data.</text>
</comment>
<dbReference type="EMBL" id="JAUHJQ010000001">
    <property type="protein sequence ID" value="MDN4171319.1"/>
    <property type="molecule type" value="Genomic_DNA"/>
</dbReference>
<evidence type="ECO:0000256" key="2">
    <source>
        <dbReference type="SAM" id="Phobius"/>
    </source>
</evidence>
<evidence type="ECO:0000313" key="4">
    <source>
        <dbReference type="Proteomes" id="UP001168620"/>
    </source>
</evidence>
<dbReference type="RefSeq" id="WP_300950249.1">
    <property type="nucleotide sequence ID" value="NZ_JAUHJQ010000001.1"/>
</dbReference>